<evidence type="ECO:0000256" key="2">
    <source>
        <dbReference type="ARBA" id="ARBA00022676"/>
    </source>
</evidence>
<dbReference type="Gene3D" id="3.90.550.10">
    <property type="entry name" value="Spore Coat Polysaccharide Biosynthesis Protein SpsA, Chain A"/>
    <property type="match status" value="1"/>
</dbReference>
<dbReference type="InterPro" id="IPR029044">
    <property type="entry name" value="Nucleotide-diphossugar_trans"/>
</dbReference>
<dbReference type="PANTHER" id="PTHR31306">
    <property type="entry name" value="ALPHA-1,6-MANNOSYLTRANSFERASE MNN11-RELATED"/>
    <property type="match status" value="1"/>
</dbReference>
<proteinExistence type="inferred from homology"/>
<dbReference type="GO" id="GO:0000139">
    <property type="term" value="C:Golgi membrane"/>
    <property type="evidence" value="ECO:0007669"/>
    <property type="project" value="TreeGrafter"/>
</dbReference>
<feature type="compositionally biased region" description="Basic and acidic residues" evidence="4">
    <location>
        <begin position="98"/>
        <end position="184"/>
    </location>
</feature>
<dbReference type="PANTHER" id="PTHR31306:SF4">
    <property type="entry name" value="ALPHA-1,2-GALACTOSYLTRANSFERASE"/>
    <property type="match status" value="1"/>
</dbReference>
<dbReference type="OrthoDB" id="205108at2759"/>
<dbReference type="Pfam" id="PF05637">
    <property type="entry name" value="Glyco_transf_34"/>
    <property type="match status" value="1"/>
</dbReference>
<evidence type="ECO:0000256" key="3">
    <source>
        <dbReference type="ARBA" id="ARBA00022679"/>
    </source>
</evidence>
<dbReference type="EMBL" id="CCBN010000005">
    <property type="protein sequence ID" value="CDO53712.1"/>
    <property type="molecule type" value="Genomic_DNA"/>
</dbReference>
<evidence type="ECO:0000256" key="1">
    <source>
        <dbReference type="ARBA" id="ARBA00005664"/>
    </source>
</evidence>
<comment type="similarity">
    <text evidence="1">Belongs to the glycosyltransferase 34 family.</text>
</comment>
<organism evidence="5 6">
    <name type="scientific">Geotrichum candidum</name>
    <name type="common">Oospora lactis</name>
    <name type="synonym">Dipodascus geotrichum</name>
    <dbReference type="NCBI Taxonomy" id="1173061"/>
    <lineage>
        <taxon>Eukaryota</taxon>
        <taxon>Fungi</taxon>
        <taxon>Dikarya</taxon>
        <taxon>Ascomycota</taxon>
        <taxon>Saccharomycotina</taxon>
        <taxon>Dipodascomycetes</taxon>
        <taxon>Dipodascales</taxon>
        <taxon>Dipodascaceae</taxon>
        <taxon>Geotrichum</taxon>
    </lineage>
</organism>
<dbReference type="STRING" id="1173061.A0A0J9XA84"/>
<feature type="compositionally biased region" description="Low complexity" evidence="4">
    <location>
        <begin position="465"/>
        <end position="496"/>
    </location>
</feature>
<reference evidence="5" key="1">
    <citation type="submission" date="2014-03" db="EMBL/GenBank/DDBJ databases">
        <authorList>
            <person name="Casaregola S."/>
        </authorList>
    </citation>
    <scope>NUCLEOTIDE SEQUENCE [LARGE SCALE GENOMIC DNA]</scope>
    <source>
        <strain evidence="5">CLIB 918</strain>
    </source>
</reference>
<feature type="region of interest" description="Disordered" evidence="4">
    <location>
        <begin position="462"/>
        <end position="560"/>
    </location>
</feature>
<dbReference type="AlphaFoldDB" id="A0A0J9XA84"/>
<gene>
    <name evidence="5" type="ORF">BN980_GECA05s05983g</name>
</gene>
<feature type="region of interest" description="Disordered" evidence="4">
    <location>
        <begin position="23"/>
        <end position="48"/>
    </location>
</feature>
<dbReference type="GO" id="GO:0016757">
    <property type="term" value="F:glycosyltransferase activity"/>
    <property type="evidence" value="ECO:0007669"/>
    <property type="project" value="UniProtKB-KW"/>
</dbReference>
<dbReference type="GO" id="GO:0006487">
    <property type="term" value="P:protein N-linked glycosylation"/>
    <property type="evidence" value="ECO:0007669"/>
    <property type="project" value="TreeGrafter"/>
</dbReference>
<keyword evidence="2 5" id="KW-0328">Glycosyltransferase</keyword>
<name>A0A0J9XA84_GEOCN</name>
<evidence type="ECO:0000313" key="6">
    <source>
        <dbReference type="Proteomes" id="UP000242525"/>
    </source>
</evidence>
<keyword evidence="3" id="KW-0808">Transferase</keyword>
<dbReference type="Proteomes" id="UP000242525">
    <property type="component" value="Unassembled WGS sequence"/>
</dbReference>
<feature type="compositionally biased region" description="Basic and acidic residues" evidence="4">
    <location>
        <begin position="498"/>
        <end position="560"/>
    </location>
</feature>
<sequence>MTSRDNINELWASAPFESILSIPKPGSEPSVGVTDASEDSTTLQGINGESFKKEEASLQQKVGYLYGIQGADLQKGFTNRPQSHQVVDGVVDPISPADAERQRKAYKELVEKERKNRKANAEKKAKEAAEKKAKEEEDRRKKEEELRKSEEDKKQKAEKEAKEEARQKAQAEKDKIQKQADEEGMKNDREFLLADVKAHLKPEGSFPKRSSESRVIIVTPIYDEVASKKDDIMKNRNEYCSKHNYVCLFPELNQVIDKKYNRWKATCLLQKLFSKGTEIKEGDWVWYLDPTVVITNVDTPVGDVLLQPDSLKARLSYGSRFITGKNHYHPTVRFPESVTSANDFQLIVSREPRGFNTDSFLVKDTERMRFWLDMWSDHVVAGSSGRGDDAFIQGDSLQHLYLNHPTLRKVTAVVTPRLLISQPNSPSDATEYLGYHSGDITAKFLCKDNSGCSEAWNNLLRKQGSGSSAGTDTTTTTTTTTSAAASVAASVSTSSAPKTEDKKTDEENEANRLKAESEKAQQEKNKVGGDNDKQKEKDEAKIVDKVKEEASKVLTDETKE</sequence>
<keyword evidence="6" id="KW-1185">Reference proteome</keyword>
<feature type="region of interest" description="Disordered" evidence="4">
    <location>
        <begin position="75"/>
        <end position="184"/>
    </location>
</feature>
<protein>
    <submittedName>
        <fullName evidence="5">Similar to Saccharomyces cerevisiae YDR245W MNN10 Subunit of a Golgi mannosyltransferase complex also containing Anp1p, Mnn9p, Mnn11p, and Hoc1p</fullName>
    </submittedName>
</protein>
<accession>A0A0J9XA84</accession>
<comment type="caution">
    <text evidence="5">The sequence shown here is derived from an EMBL/GenBank/DDBJ whole genome shotgun (WGS) entry which is preliminary data.</text>
</comment>
<evidence type="ECO:0000313" key="5">
    <source>
        <dbReference type="EMBL" id="CDO53712.1"/>
    </source>
</evidence>
<evidence type="ECO:0000256" key="4">
    <source>
        <dbReference type="SAM" id="MobiDB-lite"/>
    </source>
</evidence>
<dbReference type="InterPro" id="IPR008630">
    <property type="entry name" value="Glyco_trans_34"/>
</dbReference>
<feature type="compositionally biased region" description="Polar residues" evidence="4">
    <location>
        <begin position="76"/>
        <end position="85"/>
    </location>
</feature>